<evidence type="ECO:0000256" key="1">
    <source>
        <dbReference type="ARBA" id="ARBA00022723"/>
    </source>
</evidence>
<reference evidence="7" key="2">
    <citation type="submission" date="2015-01" db="EMBL/GenBank/DDBJ databases">
        <title>Evolutionary Origins and Diversification of the Mycorrhizal Mutualists.</title>
        <authorList>
            <consortium name="DOE Joint Genome Institute"/>
            <consortium name="Mycorrhizal Genomics Consortium"/>
            <person name="Kohler A."/>
            <person name="Kuo A."/>
            <person name="Nagy L.G."/>
            <person name="Floudas D."/>
            <person name="Copeland A."/>
            <person name="Barry K.W."/>
            <person name="Cichocki N."/>
            <person name="Veneault-Fourrey C."/>
            <person name="LaButti K."/>
            <person name="Lindquist E.A."/>
            <person name="Lipzen A."/>
            <person name="Lundell T."/>
            <person name="Morin E."/>
            <person name="Murat C."/>
            <person name="Riley R."/>
            <person name="Ohm R."/>
            <person name="Sun H."/>
            <person name="Tunlid A."/>
            <person name="Henrissat B."/>
            <person name="Grigoriev I.V."/>
            <person name="Hibbett D.S."/>
            <person name="Martin F."/>
        </authorList>
    </citation>
    <scope>NUCLEOTIDE SEQUENCE [LARGE SCALE GENOMIC DNA]</scope>
    <source>
        <strain evidence="7">LaAM-08-1</strain>
    </source>
</reference>
<dbReference type="Gene3D" id="6.10.140.2220">
    <property type="match status" value="1"/>
</dbReference>
<dbReference type="Proteomes" id="UP000054477">
    <property type="component" value="Unassembled WGS sequence"/>
</dbReference>
<dbReference type="SUPFAM" id="SSF144232">
    <property type="entry name" value="HIT/MYND zinc finger-like"/>
    <property type="match status" value="1"/>
</dbReference>
<dbReference type="PROSITE" id="PS50865">
    <property type="entry name" value="ZF_MYND_2"/>
    <property type="match status" value="1"/>
</dbReference>
<dbReference type="Pfam" id="PF01753">
    <property type="entry name" value="zf-MYND"/>
    <property type="match status" value="1"/>
</dbReference>
<keyword evidence="7" id="KW-1185">Reference proteome</keyword>
<dbReference type="EMBL" id="KN839040">
    <property type="protein sequence ID" value="KIJ91204.1"/>
    <property type="molecule type" value="Genomic_DNA"/>
</dbReference>
<dbReference type="GO" id="GO:0008270">
    <property type="term" value="F:zinc ion binding"/>
    <property type="evidence" value="ECO:0007669"/>
    <property type="project" value="UniProtKB-KW"/>
</dbReference>
<keyword evidence="1" id="KW-0479">Metal-binding</keyword>
<dbReference type="STRING" id="1095629.A0A0C9WHH5"/>
<feature type="domain" description="MYND-type" evidence="5">
    <location>
        <begin position="80"/>
        <end position="117"/>
    </location>
</feature>
<accession>A0A0C9WHH5</accession>
<evidence type="ECO:0000259" key="5">
    <source>
        <dbReference type="PROSITE" id="PS50865"/>
    </source>
</evidence>
<sequence>MNLTLGATVPIGPTISARLKDLLVKNNDPDSLPTVADYLSPNPQPLTKFSGALGSGRAGQQLTTVPCANLKRQVPGSGPFVQCTSPGTLVCSQCLIVKYCSAECQKQHWKKHRKEICQSPLLDASWVPAWFKEKRQPQFVGEQPESPVPRHLITNYDITLWGNTPPVDLLNLEGNEGADAVGRGYKICFARSQGGDIRNLVHTVNSLPEDFTGTLDILYHDQKTIQAGHTLLVLYALLNDELPIDEAAEFAVHLMYSAALTTPMAAYLYRCIQTIYGAFEGLAGNPFDDAHKGKTYDAKLPIRGGKTLEGVHEAWMLGLFLEQYVSDYKLKTAQRKMAKVMQNPKREDFAERFMVPLEGEHRVGITHFRKSGILLPFAVNAAHFDQPNRLMHGNIGEWLARHLAHPLSGWTVSDLRQSGAAHGALPTDIWGCFFFHVKDQFQTFARRVQKFNINITVATLPRDGTPQRICDGKFAAFQRGCFDRIDMGLIVDPQLRINETLKSWIPLLNKEKNPHAAMLMQINELPFHADAAPNLSDLMFTCSKALNLDLRRIGKEGQTSPSLYRIMESVDAFYDNSDAFKAYFRALGVERTAAALGVRARDVHTIHPQRHGVPVGSPENAVPNLSSAEFYDLFTLGSADPATRYVEFGVVI</sequence>
<dbReference type="OrthoDB" id="5282002at2759"/>
<evidence type="ECO:0000256" key="2">
    <source>
        <dbReference type="ARBA" id="ARBA00022771"/>
    </source>
</evidence>
<organism evidence="6 7">
    <name type="scientific">Laccaria amethystina LaAM-08-1</name>
    <dbReference type="NCBI Taxonomy" id="1095629"/>
    <lineage>
        <taxon>Eukaryota</taxon>
        <taxon>Fungi</taxon>
        <taxon>Dikarya</taxon>
        <taxon>Basidiomycota</taxon>
        <taxon>Agaricomycotina</taxon>
        <taxon>Agaricomycetes</taxon>
        <taxon>Agaricomycetidae</taxon>
        <taxon>Agaricales</taxon>
        <taxon>Agaricineae</taxon>
        <taxon>Hydnangiaceae</taxon>
        <taxon>Laccaria</taxon>
    </lineage>
</organism>
<evidence type="ECO:0000313" key="6">
    <source>
        <dbReference type="EMBL" id="KIJ91204.1"/>
    </source>
</evidence>
<dbReference type="Pfam" id="PF14737">
    <property type="entry name" value="DUF4470"/>
    <property type="match status" value="1"/>
</dbReference>
<name>A0A0C9WHH5_9AGAR</name>
<dbReference type="HOGENOM" id="CLU_018400_1_0_1"/>
<gene>
    <name evidence="6" type="ORF">K443DRAFT_504497</name>
</gene>
<dbReference type="InterPro" id="IPR027974">
    <property type="entry name" value="DUF4470"/>
</dbReference>
<dbReference type="InterPro" id="IPR002893">
    <property type="entry name" value="Znf_MYND"/>
</dbReference>
<evidence type="ECO:0000256" key="4">
    <source>
        <dbReference type="PROSITE-ProRule" id="PRU00134"/>
    </source>
</evidence>
<evidence type="ECO:0000313" key="7">
    <source>
        <dbReference type="Proteomes" id="UP000054477"/>
    </source>
</evidence>
<evidence type="ECO:0000256" key="3">
    <source>
        <dbReference type="ARBA" id="ARBA00022833"/>
    </source>
</evidence>
<keyword evidence="3" id="KW-0862">Zinc</keyword>
<keyword evidence="2 4" id="KW-0863">Zinc-finger</keyword>
<dbReference type="AlphaFoldDB" id="A0A0C9WHH5"/>
<reference evidence="6 7" key="1">
    <citation type="submission" date="2014-04" db="EMBL/GenBank/DDBJ databases">
        <authorList>
            <consortium name="DOE Joint Genome Institute"/>
            <person name="Kuo A."/>
            <person name="Kohler A."/>
            <person name="Nagy L.G."/>
            <person name="Floudas D."/>
            <person name="Copeland A."/>
            <person name="Barry K.W."/>
            <person name="Cichocki N."/>
            <person name="Veneault-Fourrey C."/>
            <person name="LaButti K."/>
            <person name="Lindquist E.A."/>
            <person name="Lipzen A."/>
            <person name="Lundell T."/>
            <person name="Morin E."/>
            <person name="Murat C."/>
            <person name="Sun H."/>
            <person name="Tunlid A."/>
            <person name="Henrissat B."/>
            <person name="Grigoriev I.V."/>
            <person name="Hibbett D.S."/>
            <person name="Martin F."/>
            <person name="Nordberg H.P."/>
            <person name="Cantor M.N."/>
            <person name="Hua S.X."/>
        </authorList>
    </citation>
    <scope>NUCLEOTIDE SEQUENCE [LARGE SCALE GENOMIC DNA]</scope>
    <source>
        <strain evidence="6 7">LaAM-08-1</strain>
    </source>
</reference>
<proteinExistence type="predicted"/>
<protein>
    <recommendedName>
        <fullName evidence="5">MYND-type domain-containing protein</fullName>
    </recommendedName>
</protein>